<protein>
    <recommendedName>
        <fullName evidence="4">Transmembrane protein</fullName>
    </recommendedName>
</protein>
<keyword evidence="1" id="KW-0472">Membrane</keyword>
<dbReference type="EMBL" id="MIGC01005084">
    <property type="protein sequence ID" value="PHJ17342.1"/>
    <property type="molecule type" value="Genomic_DNA"/>
</dbReference>
<gene>
    <name evidence="2" type="ORF">CSUI_008838</name>
</gene>
<dbReference type="GeneID" id="94432171"/>
<evidence type="ECO:0000313" key="3">
    <source>
        <dbReference type="Proteomes" id="UP000221165"/>
    </source>
</evidence>
<evidence type="ECO:0008006" key="4">
    <source>
        <dbReference type="Google" id="ProtNLM"/>
    </source>
</evidence>
<keyword evidence="1" id="KW-1133">Transmembrane helix</keyword>
<accession>A0A2C6KLH8</accession>
<dbReference type="VEuPathDB" id="ToxoDB:CSUI_008838"/>
<evidence type="ECO:0000313" key="2">
    <source>
        <dbReference type="EMBL" id="PHJ17342.1"/>
    </source>
</evidence>
<name>A0A2C6KLH8_9APIC</name>
<feature type="transmembrane region" description="Helical" evidence="1">
    <location>
        <begin position="12"/>
        <end position="31"/>
    </location>
</feature>
<proteinExistence type="predicted"/>
<organism evidence="2 3">
    <name type="scientific">Cystoisospora suis</name>
    <dbReference type="NCBI Taxonomy" id="483139"/>
    <lineage>
        <taxon>Eukaryota</taxon>
        <taxon>Sar</taxon>
        <taxon>Alveolata</taxon>
        <taxon>Apicomplexa</taxon>
        <taxon>Conoidasida</taxon>
        <taxon>Coccidia</taxon>
        <taxon>Eucoccidiorida</taxon>
        <taxon>Eimeriorina</taxon>
        <taxon>Sarcocystidae</taxon>
        <taxon>Cystoisospora</taxon>
    </lineage>
</organism>
<comment type="caution">
    <text evidence="2">The sequence shown here is derived from an EMBL/GenBank/DDBJ whole genome shotgun (WGS) entry which is preliminary data.</text>
</comment>
<dbReference type="RefSeq" id="XP_067919066.1">
    <property type="nucleotide sequence ID" value="XM_068068960.1"/>
</dbReference>
<sequence>MLDRLRRREKKCVFLLLFLFLLFVSYLSYLLSFFSECVENKQRAGRRRRNPLLLLFPGAQIPRRIGRVKIKILYLSINDQRSHSFSPSFFFSLSLFSSFLPSHFCLSSFLSLLSSSHFAASTKHSSLYVYIHRCRERLSIDTYVSRTPLPTSPLRLLTYMSIGVCMHADEKSRYIDCPGV</sequence>
<evidence type="ECO:0000256" key="1">
    <source>
        <dbReference type="SAM" id="Phobius"/>
    </source>
</evidence>
<dbReference type="Proteomes" id="UP000221165">
    <property type="component" value="Unassembled WGS sequence"/>
</dbReference>
<keyword evidence="3" id="KW-1185">Reference proteome</keyword>
<keyword evidence="1" id="KW-0812">Transmembrane</keyword>
<reference evidence="2 3" key="1">
    <citation type="journal article" date="2017" name="Int. J. Parasitol.">
        <title>The genome of the protozoan parasite Cystoisospora suis and a reverse vaccinology approach to identify vaccine candidates.</title>
        <authorList>
            <person name="Palmieri N."/>
            <person name="Shrestha A."/>
            <person name="Ruttkowski B."/>
            <person name="Beck T."/>
            <person name="Vogl C."/>
            <person name="Tomley F."/>
            <person name="Blake D.P."/>
            <person name="Joachim A."/>
        </authorList>
    </citation>
    <scope>NUCLEOTIDE SEQUENCE [LARGE SCALE GENOMIC DNA]</scope>
    <source>
        <strain evidence="2 3">Wien I</strain>
    </source>
</reference>
<dbReference type="AlphaFoldDB" id="A0A2C6KLH8"/>